<evidence type="ECO:0000256" key="2">
    <source>
        <dbReference type="ARBA" id="ARBA00022801"/>
    </source>
</evidence>
<dbReference type="InterPro" id="IPR015500">
    <property type="entry name" value="Peptidase_S8_subtilisin-rel"/>
</dbReference>
<feature type="active site" description="Charge relay system" evidence="4">
    <location>
        <position position="497"/>
    </location>
</feature>
<dbReference type="CDD" id="cd04847">
    <property type="entry name" value="Peptidases_S8_Subtilisin_like_2"/>
    <property type="match status" value="1"/>
</dbReference>
<keyword evidence="1 4" id="KW-0645">Protease</keyword>
<name>A0A0G0MK59_9BACT</name>
<dbReference type="GO" id="GO:0004252">
    <property type="term" value="F:serine-type endopeptidase activity"/>
    <property type="evidence" value="ECO:0007669"/>
    <property type="project" value="UniProtKB-UniRule"/>
</dbReference>
<dbReference type="PATRIC" id="fig|1618995.3.peg.925"/>
<feature type="domain" description="Peptidase S8/S53" evidence="5">
    <location>
        <begin position="259"/>
        <end position="529"/>
    </location>
</feature>
<evidence type="ECO:0000313" key="7">
    <source>
        <dbReference type="Proteomes" id="UP000033935"/>
    </source>
</evidence>
<evidence type="ECO:0000256" key="1">
    <source>
        <dbReference type="ARBA" id="ARBA00022670"/>
    </source>
</evidence>
<feature type="active site" description="Charge relay system" evidence="4">
    <location>
        <position position="295"/>
    </location>
</feature>
<evidence type="ECO:0000256" key="4">
    <source>
        <dbReference type="PROSITE-ProRule" id="PRU01240"/>
    </source>
</evidence>
<dbReference type="InterPro" id="IPR000209">
    <property type="entry name" value="Peptidase_S8/S53_dom"/>
</dbReference>
<evidence type="ECO:0000256" key="3">
    <source>
        <dbReference type="ARBA" id="ARBA00022825"/>
    </source>
</evidence>
<reference evidence="6 7" key="1">
    <citation type="journal article" date="2015" name="Nature">
        <title>rRNA introns, odd ribosomes, and small enigmatic genomes across a large radiation of phyla.</title>
        <authorList>
            <person name="Brown C.T."/>
            <person name="Hug L.A."/>
            <person name="Thomas B.C."/>
            <person name="Sharon I."/>
            <person name="Castelle C.J."/>
            <person name="Singh A."/>
            <person name="Wilkins M.J."/>
            <person name="Williams K.H."/>
            <person name="Banfield J.F."/>
        </authorList>
    </citation>
    <scope>NUCLEOTIDE SEQUENCE [LARGE SCALE GENOMIC DNA]</scope>
</reference>
<dbReference type="InterPro" id="IPR036852">
    <property type="entry name" value="Peptidase_S8/S53_dom_sf"/>
</dbReference>
<dbReference type="PRINTS" id="PR00723">
    <property type="entry name" value="SUBTILISIN"/>
</dbReference>
<gene>
    <name evidence="6" type="ORF">UT30_C0026G0008</name>
</gene>
<dbReference type="PROSITE" id="PS51892">
    <property type="entry name" value="SUBTILASE"/>
    <property type="match status" value="1"/>
</dbReference>
<comment type="similarity">
    <text evidence="4">Belongs to the peptidase S8 family.</text>
</comment>
<dbReference type="InterPro" id="IPR034074">
    <property type="entry name" value="Y4bN_pept_dom"/>
</dbReference>
<comment type="caution">
    <text evidence="6">The sequence shown here is derived from an EMBL/GenBank/DDBJ whole genome shotgun (WGS) entry which is preliminary data.</text>
</comment>
<protein>
    <recommendedName>
        <fullName evidence="5">Peptidase S8/S53 domain-containing protein</fullName>
    </recommendedName>
</protein>
<keyword evidence="2 4" id="KW-0378">Hydrolase</keyword>
<dbReference type="GO" id="GO:0006508">
    <property type="term" value="P:proteolysis"/>
    <property type="evidence" value="ECO:0007669"/>
    <property type="project" value="UniProtKB-KW"/>
</dbReference>
<proteinExistence type="inferred from homology"/>
<evidence type="ECO:0000313" key="6">
    <source>
        <dbReference type="EMBL" id="KKR03548.1"/>
    </source>
</evidence>
<dbReference type="EMBL" id="LBWG01000026">
    <property type="protein sequence ID" value="KKR03548.1"/>
    <property type="molecule type" value="Genomic_DNA"/>
</dbReference>
<accession>A0A0G0MK59</accession>
<organism evidence="6 7">
    <name type="scientific">Candidatus Uhrbacteria bacterium GW2011_GWF2_39_13</name>
    <dbReference type="NCBI Taxonomy" id="1618995"/>
    <lineage>
        <taxon>Bacteria</taxon>
        <taxon>Candidatus Uhriibacteriota</taxon>
    </lineage>
</organism>
<dbReference type="AlphaFoldDB" id="A0A0G0MK59"/>
<evidence type="ECO:0000259" key="5">
    <source>
        <dbReference type="Pfam" id="PF00082"/>
    </source>
</evidence>
<dbReference type="Pfam" id="PF00082">
    <property type="entry name" value="Peptidase_S8"/>
    <property type="match status" value="1"/>
</dbReference>
<dbReference type="Gene3D" id="3.40.50.200">
    <property type="entry name" value="Peptidase S8/S53 domain"/>
    <property type="match status" value="1"/>
</dbReference>
<dbReference type="Proteomes" id="UP000033935">
    <property type="component" value="Unassembled WGS sequence"/>
</dbReference>
<keyword evidence="3 4" id="KW-0720">Serine protease</keyword>
<sequence>MNDNEQAKERLPIKVIFTSENDLVAPEPGGSAPKIFDEEDLTPEHKRHFVAEVKNVYSTFMPVFDKYPNLPAVARVVLKEKAIAKSHRPTALFYDSTCPIIGCENFGTLLIRLSPRGLLELGKSFIKETGAVNAAISTLISISPYKVELSQDFDASKKSFKLRLFNHGEIGFNKELESQLFELSKRLNIPSPRKLNYTRDLNIYEVICKNDSQIGELADFVGTQSLTNFTEFDIESQSLPVGTVDVDNFPKPDDEMYPVVGLIDTGISPVNTFLQPWVIDRDEEDVPLADQDNSHGTFIAGLIVNGRNFNHGESIFPKTKAKIVDIVALPKGGTNEYSLLETIRRVIPKYPAVKVWNLSINNKIGTCQDASFSAFAMALDEIQHRYEVTFVNSAGNHNTLREWPPTSGLGEIDRIAPPADTALGITVGSVAHLEHANSIVKKWAPSPFSRRGPGAAFLPKPEVCHYGGNVDKHGNCSQLGIISTDPNGNLVERVGTSYSAPWVSAILSQLRSNNISANLAKALIIHSAVLRGESIRQQDFIYKGFGVPQDVDDISICQPWNATMIFEPQLIPLKKQFDRGGFPLPGCLKNLDGSYRGELFVTLVYDPPLLPRAGAEYCQVNVDVSIGRRSGTTASGRPSHRGDIKLQPEDVKDLFETSQITHGFKWSPVKVYKKSFKRLEGDEWGLRLEVLYRDHAGIDRRPQNVALLVTIADPERGQPVYNEVIQLLNQRGWSSTNLNLSSRIRQQTRA</sequence>
<dbReference type="SUPFAM" id="SSF52743">
    <property type="entry name" value="Subtilisin-like"/>
    <property type="match status" value="1"/>
</dbReference>
<feature type="active site" description="Charge relay system" evidence="4">
    <location>
        <position position="264"/>
    </location>
</feature>
<dbReference type="InterPro" id="IPR023828">
    <property type="entry name" value="Peptidase_S8_Ser-AS"/>
</dbReference>
<dbReference type="PROSITE" id="PS00138">
    <property type="entry name" value="SUBTILASE_SER"/>
    <property type="match status" value="1"/>
</dbReference>